<gene>
    <name evidence="1" type="ORF">KZC48_05710</name>
</gene>
<dbReference type="Proteomes" id="UP001172731">
    <property type="component" value="Unassembled WGS sequence"/>
</dbReference>
<evidence type="ECO:0000313" key="2">
    <source>
        <dbReference type="Proteomes" id="UP001172731"/>
    </source>
</evidence>
<comment type="caution">
    <text evidence="1">The sequence shown here is derived from an EMBL/GenBank/DDBJ whole genome shotgun (WGS) entry which is preliminary data.</text>
</comment>
<proteinExistence type="predicted"/>
<protein>
    <submittedName>
        <fullName evidence="1">Uncharacterized protein</fullName>
    </submittedName>
</protein>
<keyword evidence="2" id="KW-1185">Reference proteome</keyword>
<organism evidence="1 2">
    <name type="scientific">Microbacterium aurantiacum</name>
    <dbReference type="NCBI Taxonomy" id="162393"/>
    <lineage>
        <taxon>Bacteria</taxon>
        <taxon>Bacillati</taxon>
        <taxon>Actinomycetota</taxon>
        <taxon>Actinomycetes</taxon>
        <taxon>Micrococcales</taxon>
        <taxon>Microbacteriaceae</taxon>
        <taxon>Microbacterium</taxon>
    </lineage>
</organism>
<name>A0ABT8FRE5_9MICO</name>
<dbReference type="RefSeq" id="WP_301133003.1">
    <property type="nucleotide sequence ID" value="NZ_BAAAUQ010000019.1"/>
</dbReference>
<accession>A0ABT8FRE5</accession>
<dbReference type="EMBL" id="JAHWXI010000004">
    <property type="protein sequence ID" value="MDN4463893.1"/>
    <property type="molecule type" value="Genomic_DNA"/>
</dbReference>
<evidence type="ECO:0000313" key="1">
    <source>
        <dbReference type="EMBL" id="MDN4463893.1"/>
    </source>
</evidence>
<reference evidence="1" key="1">
    <citation type="submission" date="2021-06" db="EMBL/GenBank/DDBJ databases">
        <title>Genome-based taxonomic framework of Microbacterium strains isolated from marine environment, the description of four new species and reclassification of four preexisting species.</title>
        <authorList>
            <person name="Lee S.D."/>
            <person name="Kim S.-M."/>
            <person name="Byeon Y.-S."/>
            <person name="Yang H.L."/>
            <person name="Kim I.S."/>
        </authorList>
    </citation>
    <scope>NUCLEOTIDE SEQUENCE</scope>
    <source>
        <strain evidence="1">KACC 20510</strain>
    </source>
</reference>
<sequence>MPSNDVRVNLRSLNAIMTSPPAQALVDAIGRQMAATAGEGFEYVRRPHRWTARGYVQTATARARRRQARDAVLERAVGAVRR</sequence>